<dbReference type="GO" id="GO:0032259">
    <property type="term" value="P:methylation"/>
    <property type="evidence" value="ECO:0007669"/>
    <property type="project" value="UniProtKB-KW"/>
</dbReference>
<organism evidence="2 3">
    <name type="scientific">Aporhodopirellula rubra</name>
    <dbReference type="NCBI Taxonomy" id="980271"/>
    <lineage>
        <taxon>Bacteria</taxon>
        <taxon>Pseudomonadati</taxon>
        <taxon>Planctomycetota</taxon>
        <taxon>Planctomycetia</taxon>
        <taxon>Pirellulales</taxon>
        <taxon>Pirellulaceae</taxon>
        <taxon>Aporhodopirellula</taxon>
    </lineage>
</organism>
<dbReference type="CDD" id="cd02440">
    <property type="entry name" value="AdoMet_MTases"/>
    <property type="match status" value="1"/>
</dbReference>
<evidence type="ECO:0000256" key="1">
    <source>
        <dbReference type="SAM" id="MobiDB-lite"/>
    </source>
</evidence>
<dbReference type="Proteomes" id="UP000536179">
    <property type="component" value="Unassembled WGS sequence"/>
</dbReference>
<keyword evidence="3" id="KW-1185">Reference proteome</keyword>
<dbReference type="SUPFAM" id="SSF53335">
    <property type="entry name" value="S-adenosyl-L-methionine-dependent methyltransferases"/>
    <property type="match status" value="1"/>
</dbReference>
<sequence length="297" mass="33022">MTNTTTSPATTTCPILDRETDVTPTPYQRDEWKIVKCQETGFVFLADPPDYSQLETEFAWEKTSEQERTRRETEQPIASRISNIAKGIKRTVNPGRKKIARLANQFLAQQQNSEPTTILDIGCGGGCLLVNIAKESTRVGRDIRPLGIEVSEQLARNSRKLLGPYGGDVIMASAIDGAAAMAPQSVGLVLMSSFLEHECQPLRLLRNLREALTPDGAIILKVPNFDCWNRVVRKERWCGFRYPDHVNYFTPTTLQRLAKEAGLEMLPQPLSNRSPISDNMYATLKLGTASVAKRSAA</sequence>
<feature type="compositionally biased region" description="Low complexity" evidence="1">
    <location>
        <begin position="1"/>
        <end position="12"/>
    </location>
</feature>
<evidence type="ECO:0000313" key="2">
    <source>
        <dbReference type="EMBL" id="MBB3207808.1"/>
    </source>
</evidence>
<dbReference type="GO" id="GO:0008168">
    <property type="term" value="F:methyltransferase activity"/>
    <property type="evidence" value="ECO:0007669"/>
    <property type="project" value="UniProtKB-KW"/>
</dbReference>
<dbReference type="RefSeq" id="WP_184306093.1">
    <property type="nucleotide sequence ID" value="NZ_JACHXU010000012.1"/>
</dbReference>
<name>A0A7W5E168_9BACT</name>
<dbReference type="EMBL" id="JACHXU010000012">
    <property type="protein sequence ID" value="MBB3207808.1"/>
    <property type="molecule type" value="Genomic_DNA"/>
</dbReference>
<evidence type="ECO:0000313" key="3">
    <source>
        <dbReference type="Proteomes" id="UP000536179"/>
    </source>
</evidence>
<dbReference type="InterPro" id="IPR029063">
    <property type="entry name" value="SAM-dependent_MTases_sf"/>
</dbReference>
<keyword evidence="2" id="KW-0489">Methyltransferase</keyword>
<dbReference type="PANTHER" id="PTHR43861">
    <property type="entry name" value="TRANS-ACONITATE 2-METHYLTRANSFERASE-RELATED"/>
    <property type="match status" value="1"/>
</dbReference>
<dbReference type="Pfam" id="PF13489">
    <property type="entry name" value="Methyltransf_23"/>
    <property type="match status" value="1"/>
</dbReference>
<accession>A0A7W5E168</accession>
<keyword evidence="2" id="KW-0808">Transferase</keyword>
<gene>
    <name evidence="2" type="ORF">FHS27_003635</name>
</gene>
<reference evidence="2 3" key="1">
    <citation type="submission" date="2020-08" db="EMBL/GenBank/DDBJ databases">
        <title>Genomic Encyclopedia of Type Strains, Phase III (KMG-III): the genomes of soil and plant-associated and newly described type strains.</title>
        <authorList>
            <person name="Whitman W."/>
        </authorList>
    </citation>
    <scope>NUCLEOTIDE SEQUENCE [LARGE SCALE GENOMIC DNA]</scope>
    <source>
        <strain evidence="2 3">CECT 8075</strain>
    </source>
</reference>
<feature type="region of interest" description="Disordered" evidence="1">
    <location>
        <begin position="1"/>
        <end position="24"/>
    </location>
</feature>
<dbReference type="Gene3D" id="3.40.50.150">
    <property type="entry name" value="Vaccinia Virus protein VP39"/>
    <property type="match status" value="1"/>
</dbReference>
<proteinExistence type="predicted"/>
<comment type="caution">
    <text evidence="2">The sequence shown here is derived from an EMBL/GenBank/DDBJ whole genome shotgun (WGS) entry which is preliminary data.</text>
</comment>
<protein>
    <submittedName>
        <fullName evidence="2">2-polyprenyl-3-methyl-5-hydroxy-6-metoxy-1, 4-benzoquinol methylase</fullName>
    </submittedName>
</protein>
<dbReference type="AlphaFoldDB" id="A0A7W5E168"/>